<name>A0ACA9RCL2_9GLOM</name>
<gene>
    <name evidence="1" type="ORF">RPERSI_LOCUS18428</name>
</gene>
<protein>
    <submittedName>
        <fullName evidence="1">25498_t:CDS:1</fullName>
    </submittedName>
</protein>
<dbReference type="Proteomes" id="UP000789920">
    <property type="component" value="Unassembled WGS sequence"/>
</dbReference>
<reference evidence="1" key="1">
    <citation type="submission" date="2021-06" db="EMBL/GenBank/DDBJ databases">
        <authorList>
            <person name="Kallberg Y."/>
            <person name="Tangrot J."/>
            <person name="Rosling A."/>
        </authorList>
    </citation>
    <scope>NUCLEOTIDE SEQUENCE</scope>
    <source>
        <strain evidence="1">MA461A</strain>
    </source>
</reference>
<dbReference type="EMBL" id="CAJVQC010048765">
    <property type="protein sequence ID" value="CAG8786686.1"/>
    <property type="molecule type" value="Genomic_DNA"/>
</dbReference>
<keyword evidence="2" id="KW-1185">Reference proteome</keyword>
<accession>A0ACA9RCL2</accession>
<evidence type="ECO:0000313" key="2">
    <source>
        <dbReference type="Proteomes" id="UP000789920"/>
    </source>
</evidence>
<sequence length="71" mass="8211">HENNFVLKIATNAAMFQSKPKLSARRDIRSFLTWFHRKSELPKRGDNLNLAKGSKLITTKNWLIKSTQSLL</sequence>
<evidence type="ECO:0000313" key="1">
    <source>
        <dbReference type="EMBL" id="CAG8786686.1"/>
    </source>
</evidence>
<proteinExistence type="predicted"/>
<feature type="non-terminal residue" evidence="1">
    <location>
        <position position="1"/>
    </location>
</feature>
<organism evidence="1 2">
    <name type="scientific">Racocetra persica</name>
    <dbReference type="NCBI Taxonomy" id="160502"/>
    <lineage>
        <taxon>Eukaryota</taxon>
        <taxon>Fungi</taxon>
        <taxon>Fungi incertae sedis</taxon>
        <taxon>Mucoromycota</taxon>
        <taxon>Glomeromycotina</taxon>
        <taxon>Glomeromycetes</taxon>
        <taxon>Diversisporales</taxon>
        <taxon>Gigasporaceae</taxon>
        <taxon>Racocetra</taxon>
    </lineage>
</organism>
<comment type="caution">
    <text evidence="1">The sequence shown here is derived from an EMBL/GenBank/DDBJ whole genome shotgun (WGS) entry which is preliminary data.</text>
</comment>